<name>A0A369TB62_9PROT</name>
<dbReference type="SUPFAM" id="SSF81901">
    <property type="entry name" value="HCP-like"/>
    <property type="match status" value="2"/>
</dbReference>
<evidence type="ECO:0000313" key="2">
    <source>
        <dbReference type="EMBL" id="RDD62563.1"/>
    </source>
</evidence>
<organism evidence="2 3">
    <name type="scientific">Ferruginivarius sediminum</name>
    <dbReference type="NCBI Taxonomy" id="2661937"/>
    <lineage>
        <taxon>Bacteria</taxon>
        <taxon>Pseudomonadati</taxon>
        <taxon>Pseudomonadota</taxon>
        <taxon>Alphaproteobacteria</taxon>
        <taxon>Rhodospirillales</taxon>
        <taxon>Rhodospirillaceae</taxon>
        <taxon>Ferruginivarius</taxon>
    </lineage>
</organism>
<dbReference type="Proteomes" id="UP000253941">
    <property type="component" value="Unassembled WGS sequence"/>
</dbReference>
<dbReference type="EMBL" id="QPMH01000005">
    <property type="protein sequence ID" value="RDD62563.1"/>
    <property type="molecule type" value="Genomic_DNA"/>
</dbReference>
<keyword evidence="3" id="KW-1185">Reference proteome</keyword>
<dbReference type="Gene3D" id="1.25.40.10">
    <property type="entry name" value="Tetratricopeptide repeat domain"/>
    <property type="match status" value="2"/>
</dbReference>
<comment type="caution">
    <text evidence="2">The sequence shown here is derived from an EMBL/GenBank/DDBJ whole genome shotgun (WGS) entry which is preliminary data.</text>
</comment>
<keyword evidence="1" id="KW-0732">Signal</keyword>
<feature type="signal peptide" evidence="1">
    <location>
        <begin position="1"/>
        <end position="20"/>
    </location>
</feature>
<evidence type="ECO:0000256" key="1">
    <source>
        <dbReference type="SAM" id="SignalP"/>
    </source>
</evidence>
<dbReference type="Pfam" id="PF08238">
    <property type="entry name" value="Sel1"/>
    <property type="match status" value="4"/>
</dbReference>
<feature type="chain" id="PRO_5017058363" evidence="1">
    <location>
        <begin position="21"/>
        <end position="320"/>
    </location>
</feature>
<sequence>MITRISIIFFALSLAPPALGADSAGNGVANAKVKCVMLGDTLARDAHRYREPDLEHAIGRLKRARKACEAALQASPKDARVMQYLGMLRLADRDDSGATLLQKAANTGDGEAMRGYAAAILAGNVPGKDIAEGVRFMESAAQAGNMQAQAELGLVLARGSYGVPRDTERALRLLRRYGRRGNPQAHFALALIFLTTNPVAADDPDGLADRDLARHYLDKASRAGLPEAQAMFGQLLLKNARTKAERERARDLIMAAANAGSQRAAYFLGTLYSMGYTVPEDQAKARHWYCRGGPDGVALAAVEFGEDSCLDSGPDSYLNP</sequence>
<proteinExistence type="predicted"/>
<accession>A0A369TB62</accession>
<dbReference type="AlphaFoldDB" id="A0A369TB62"/>
<protein>
    <submittedName>
        <fullName evidence="2">Sel1 repeat family protein</fullName>
    </submittedName>
</protein>
<evidence type="ECO:0000313" key="3">
    <source>
        <dbReference type="Proteomes" id="UP000253941"/>
    </source>
</evidence>
<dbReference type="PANTHER" id="PTHR11102">
    <property type="entry name" value="SEL-1-LIKE PROTEIN"/>
    <property type="match status" value="1"/>
</dbReference>
<dbReference type="PANTHER" id="PTHR11102:SF160">
    <property type="entry name" value="ERAD-ASSOCIATED E3 UBIQUITIN-PROTEIN LIGASE COMPONENT HRD3"/>
    <property type="match status" value="1"/>
</dbReference>
<reference evidence="2 3" key="1">
    <citation type="submission" date="2018-07" db="EMBL/GenBank/DDBJ databases">
        <title>Venubactetium sediminum gen. nov., sp. nov., isolated from a marine solar saltern.</title>
        <authorList>
            <person name="Wang S."/>
        </authorList>
    </citation>
    <scope>NUCLEOTIDE SEQUENCE [LARGE SCALE GENOMIC DNA]</scope>
    <source>
        <strain evidence="2 3">WD2A32</strain>
    </source>
</reference>
<dbReference type="InterPro" id="IPR011990">
    <property type="entry name" value="TPR-like_helical_dom_sf"/>
</dbReference>
<dbReference type="InterPro" id="IPR006597">
    <property type="entry name" value="Sel1-like"/>
</dbReference>
<dbReference type="InterPro" id="IPR050767">
    <property type="entry name" value="Sel1_AlgK"/>
</dbReference>
<gene>
    <name evidence="2" type="ORF">DRB17_07945</name>
</gene>
<dbReference type="SMART" id="SM00671">
    <property type="entry name" value="SEL1"/>
    <property type="match status" value="5"/>
</dbReference>